<protein>
    <submittedName>
        <fullName evidence="1">Uncharacterized protein</fullName>
    </submittedName>
</protein>
<reference evidence="2" key="1">
    <citation type="journal article" date="2024" name="Proc. Natl. Acad. Sci. U.S.A.">
        <title>Extraordinary preservation of gene collinearity over three hundred million years revealed in homosporous lycophytes.</title>
        <authorList>
            <person name="Li C."/>
            <person name="Wickell D."/>
            <person name="Kuo L.Y."/>
            <person name="Chen X."/>
            <person name="Nie B."/>
            <person name="Liao X."/>
            <person name="Peng D."/>
            <person name="Ji J."/>
            <person name="Jenkins J."/>
            <person name="Williams M."/>
            <person name="Shu S."/>
            <person name="Plott C."/>
            <person name="Barry K."/>
            <person name="Rajasekar S."/>
            <person name="Grimwood J."/>
            <person name="Han X."/>
            <person name="Sun S."/>
            <person name="Hou Z."/>
            <person name="He W."/>
            <person name="Dai G."/>
            <person name="Sun C."/>
            <person name="Schmutz J."/>
            <person name="Leebens-Mack J.H."/>
            <person name="Li F.W."/>
            <person name="Wang L."/>
        </authorList>
    </citation>
    <scope>NUCLEOTIDE SEQUENCE [LARGE SCALE GENOMIC DNA]</scope>
    <source>
        <strain evidence="2">cv. PW_Plant_1</strain>
    </source>
</reference>
<sequence>MSSIGSVPASPSPSASPSSSASDDFAALVEEEILAGSPFHSSPDSDLFNEKEAQRVDEDEIIDHENEDDDGFEDKENESLENESTDSEPGASDFELQRKRLRSSEVVLGKRQRGVDDLQFNSDNDDKIEASVGRGGSCPPHPGFMWGVCIRCGVMKPSDDSIENGVALRYIHEELELSRKEAARLRQDELKQILSKRKLYLILDLDHTLLNSSRFQEVPPEEQTFLTAFFQGAGSGEDGKSTKASEENTGPDLTTAEQNSGVQAGREGLYMLPSFHMWTKLRPFVHRFLEQASNMFEMYVYTMGERAYALAMAQLLDPSGRYFKGRVISKADSTHRNIKDLDVVLSAESAVVILDDTEGVWPRHRDNLIVMERYHFFTSSCRHFGLESSLSREHKDESESEGGLATALKVLHSVHETFFHDFDQVREDCIGSSDPVKDVRQVIPSLRAKILMGCRIVFSRIFPVGLANPESHPLWQLAEALGAQCVASIDDSVTHVVALDRGTDKARWAKQNGRFLVHPSWIDAAYYRWCCPHEEDFPVADVQTKYMKLSFSKTVDICL</sequence>
<evidence type="ECO:0000313" key="1">
    <source>
        <dbReference type="EMBL" id="KAJ7527616.1"/>
    </source>
</evidence>
<organism evidence="1 2">
    <name type="scientific">Diphasiastrum complanatum</name>
    <name type="common">Issler's clubmoss</name>
    <name type="synonym">Lycopodium complanatum</name>
    <dbReference type="NCBI Taxonomy" id="34168"/>
    <lineage>
        <taxon>Eukaryota</taxon>
        <taxon>Viridiplantae</taxon>
        <taxon>Streptophyta</taxon>
        <taxon>Embryophyta</taxon>
        <taxon>Tracheophyta</taxon>
        <taxon>Lycopodiopsida</taxon>
        <taxon>Lycopodiales</taxon>
        <taxon>Lycopodiaceae</taxon>
        <taxon>Lycopodioideae</taxon>
        <taxon>Diphasiastrum</taxon>
    </lineage>
</organism>
<dbReference type="EMBL" id="CM055107">
    <property type="protein sequence ID" value="KAJ7527616.1"/>
    <property type="molecule type" value="Genomic_DNA"/>
</dbReference>
<comment type="caution">
    <text evidence="1">The sequence shown here is derived from an EMBL/GenBank/DDBJ whole genome shotgun (WGS) entry which is preliminary data.</text>
</comment>
<dbReference type="Proteomes" id="UP001162992">
    <property type="component" value="Chromosome 16"/>
</dbReference>
<gene>
    <name evidence="1" type="ORF">O6H91_16G063600</name>
</gene>
<keyword evidence="2" id="KW-1185">Reference proteome</keyword>
<accession>A0ACC2BCZ8</accession>
<evidence type="ECO:0000313" key="2">
    <source>
        <dbReference type="Proteomes" id="UP001162992"/>
    </source>
</evidence>
<proteinExistence type="predicted"/>
<name>A0ACC2BCZ8_DIPCM</name>